<protein>
    <submittedName>
        <fullName evidence="2">Regulatory LuxR family protein</fullName>
    </submittedName>
</protein>
<evidence type="ECO:0000313" key="3">
    <source>
        <dbReference type="Proteomes" id="UP000316437"/>
    </source>
</evidence>
<dbReference type="Gene3D" id="1.10.10.10">
    <property type="entry name" value="Winged helix-like DNA-binding domain superfamily/Winged helix DNA-binding domain"/>
    <property type="match status" value="1"/>
</dbReference>
<gene>
    <name evidence="2" type="ORF">FB551_1800</name>
</gene>
<evidence type="ECO:0000256" key="1">
    <source>
        <dbReference type="SAM" id="Phobius"/>
    </source>
</evidence>
<comment type="caution">
    <text evidence="2">The sequence shown here is derived from an EMBL/GenBank/DDBJ whole genome shotgun (WGS) entry which is preliminary data.</text>
</comment>
<dbReference type="SUPFAM" id="SSF46894">
    <property type="entry name" value="C-terminal effector domain of the bipartite response regulators"/>
    <property type="match status" value="1"/>
</dbReference>
<name>A0A543EKH7_9FLAO</name>
<dbReference type="Proteomes" id="UP000316437">
    <property type="component" value="Unassembled WGS sequence"/>
</dbReference>
<dbReference type="RefSeq" id="WP_142016802.1">
    <property type="nucleotide sequence ID" value="NZ_VFPD01000001.1"/>
</dbReference>
<dbReference type="InterPro" id="IPR016032">
    <property type="entry name" value="Sig_transdc_resp-reg_C-effctor"/>
</dbReference>
<keyword evidence="1" id="KW-1133">Transmembrane helix</keyword>
<reference evidence="2 3" key="1">
    <citation type="submission" date="2019-06" db="EMBL/GenBank/DDBJ databases">
        <title>Sorghum-associated microbial communities from plants grown in Nebraska, USA.</title>
        <authorList>
            <person name="Schachtman D."/>
        </authorList>
    </citation>
    <scope>NUCLEOTIDE SEQUENCE [LARGE SCALE GENOMIC DNA]</scope>
    <source>
        <strain evidence="2 3">110</strain>
    </source>
</reference>
<dbReference type="InterPro" id="IPR011990">
    <property type="entry name" value="TPR-like_helical_dom_sf"/>
</dbReference>
<evidence type="ECO:0000313" key="2">
    <source>
        <dbReference type="EMBL" id="TQM22095.1"/>
    </source>
</evidence>
<accession>A0A543EKH7</accession>
<dbReference type="EMBL" id="VFPD01000001">
    <property type="protein sequence ID" value="TQM22095.1"/>
    <property type="molecule type" value="Genomic_DNA"/>
</dbReference>
<proteinExistence type="predicted"/>
<keyword evidence="3" id="KW-1185">Reference proteome</keyword>
<dbReference type="AlphaFoldDB" id="A0A543EKH7"/>
<sequence length="479" mass="57383">MIRKLTFLFFLFSTFFYSQQTEEELKNILFDVEFCTAGPKEIREIDSIVTICRKYSYHDGMALGYLKTANIYNKNNEVKKAFYYIDKVDKENLINEESDFEIVLYQHIIKSLLYFNLGERVTAFGLLDEIYEETIRQNNAYYTYVINWQYAGFYNEMNQREKALEKIKIAYKYSKIYRENKNHRYKIHKAHLSWSFMTTSYMAAIYIDMGRHDLAKGYIQESLNDLKKNDNKSLLYFNLFNAAKYYRAVKDFKSARHYLWMCKKIAGHHFKDEFHQKSVAKELKSLYEEMKEKDSTAYYVNQLLDIQTAKEKQNQVLKDIIDKKDQTDEKNEKKLTQGLFFILLVSAVICILFIFLFLRYYKKHKSKGQDKIDIPHKLPVQECIFKEVIRLAKENSPEFLTRFHEYCPHFSEELLKVSVLKISEVRFCAYIYLNFSTKDIAEYTHTSVRTVQTKKYNLRKKLNIPGDMDIYVWFSKLLK</sequence>
<dbReference type="Gene3D" id="1.25.40.10">
    <property type="entry name" value="Tetratricopeptide repeat domain"/>
    <property type="match status" value="1"/>
</dbReference>
<keyword evidence="1" id="KW-0812">Transmembrane</keyword>
<organism evidence="2 3">
    <name type="scientific">Chryseobacterium aquifrigidense</name>
    <dbReference type="NCBI Taxonomy" id="558021"/>
    <lineage>
        <taxon>Bacteria</taxon>
        <taxon>Pseudomonadati</taxon>
        <taxon>Bacteroidota</taxon>
        <taxon>Flavobacteriia</taxon>
        <taxon>Flavobacteriales</taxon>
        <taxon>Weeksellaceae</taxon>
        <taxon>Chryseobacterium group</taxon>
        <taxon>Chryseobacterium</taxon>
    </lineage>
</organism>
<dbReference type="GO" id="GO:0003677">
    <property type="term" value="F:DNA binding"/>
    <property type="evidence" value="ECO:0007669"/>
    <property type="project" value="InterPro"/>
</dbReference>
<dbReference type="GO" id="GO:0006355">
    <property type="term" value="P:regulation of DNA-templated transcription"/>
    <property type="evidence" value="ECO:0007669"/>
    <property type="project" value="InterPro"/>
</dbReference>
<feature type="transmembrane region" description="Helical" evidence="1">
    <location>
        <begin position="339"/>
        <end position="361"/>
    </location>
</feature>
<dbReference type="InterPro" id="IPR036388">
    <property type="entry name" value="WH-like_DNA-bd_sf"/>
</dbReference>
<keyword evidence="1" id="KW-0472">Membrane</keyword>